<evidence type="ECO:0000256" key="5">
    <source>
        <dbReference type="ARBA" id="ARBA00022989"/>
    </source>
</evidence>
<reference evidence="10 11" key="1">
    <citation type="submission" date="2016-10" db="EMBL/GenBank/DDBJ databases">
        <authorList>
            <person name="de Groot N.N."/>
        </authorList>
    </citation>
    <scope>NUCLEOTIDE SEQUENCE [LARGE SCALE GENOMIC DNA]</scope>
    <source>
        <strain evidence="10 11">DSM 2784</strain>
    </source>
</reference>
<dbReference type="Gene3D" id="3.30.70.1350">
    <property type="entry name" value="Cation efflux protein, cytoplasmic domain"/>
    <property type="match status" value="1"/>
</dbReference>
<comment type="subcellular location">
    <subcellularLocation>
        <location evidence="1">Membrane</location>
        <topology evidence="1">Multi-pass membrane protein</topology>
    </subcellularLocation>
</comment>
<dbReference type="InterPro" id="IPR058533">
    <property type="entry name" value="Cation_efflux_TM"/>
</dbReference>
<dbReference type="Gene3D" id="1.20.1510.10">
    <property type="entry name" value="Cation efflux protein transmembrane domain"/>
    <property type="match status" value="1"/>
</dbReference>
<dbReference type="Pfam" id="PF01545">
    <property type="entry name" value="Cation_efflux"/>
    <property type="match status" value="1"/>
</dbReference>
<feature type="transmembrane region" description="Helical" evidence="7">
    <location>
        <begin position="169"/>
        <end position="191"/>
    </location>
</feature>
<dbReference type="SUPFAM" id="SSF161111">
    <property type="entry name" value="Cation efflux protein transmembrane domain-like"/>
    <property type="match status" value="1"/>
</dbReference>
<gene>
    <name evidence="10" type="ORF">SAMN03080599_02058</name>
</gene>
<feature type="domain" description="Cation efflux protein cytoplasmic" evidence="9">
    <location>
        <begin position="227"/>
        <end position="303"/>
    </location>
</feature>
<dbReference type="AlphaFoldDB" id="A0A1G5S130"/>
<dbReference type="STRING" id="1120920.SAMN03080599_02058"/>
<dbReference type="PANTHER" id="PTHR43840">
    <property type="entry name" value="MITOCHONDRIAL METAL TRANSPORTER 1-RELATED"/>
    <property type="match status" value="1"/>
</dbReference>
<feature type="transmembrane region" description="Helical" evidence="7">
    <location>
        <begin position="130"/>
        <end position="148"/>
    </location>
</feature>
<feature type="domain" description="Cation efflux protein transmembrane" evidence="8">
    <location>
        <begin position="31"/>
        <end position="223"/>
    </location>
</feature>
<dbReference type="GO" id="GO:0008324">
    <property type="term" value="F:monoatomic cation transmembrane transporter activity"/>
    <property type="evidence" value="ECO:0007669"/>
    <property type="project" value="InterPro"/>
</dbReference>
<evidence type="ECO:0000256" key="7">
    <source>
        <dbReference type="SAM" id="Phobius"/>
    </source>
</evidence>
<dbReference type="Proteomes" id="UP000199208">
    <property type="component" value="Unassembled WGS sequence"/>
</dbReference>
<evidence type="ECO:0000259" key="8">
    <source>
        <dbReference type="Pfam" id="PF01545"/>
    </source>
</evidence>
<dbReference type="InterPro" id="IPR050291">
    <property type="entry name" value="CDF_Transporter"/>
</dbReference>
<dbReference type="NCBIfam" id="TIGR01297">
    <property type="entry name" value="CDF"/>
    <property type="match status" value="1"/>
</dbReference>
<dbReference type="OrthoDB" id="9806522at2"/>
<keyword evidence="4 7" id="KW-0812">Transmembrane</keyword>
<evidence type="ECO:0000313" key="11">
    <source>
        <dbReference type="Proteomes" id="UP000199208"/>
    </source>
</evidence>
<evidence type="ECO:0000256" key="2">
    <source>
        <dbReference type="ARBA" id="ARBA00008114"/>
    </source>
</evidence>
<keyword evidence="6 7" id="KW-0472">Membrane</keyword>
<evidence type="ECO:0000256" key="3">
    <source>
        <dbReference type="ARBA" id="ARBA00022448"/>
    </source>
</evidence>
<keyword evidence="3" id="KW-0813">Transport</keyword>
<keyword evidence="5 7" id="KW-1133">Transmembrane helix</keyword>
<dbReference type="InterPro" id="IPR027469">
    <property type="entry name" value="Cation_efflux_TMD_sf"/>
</dbReference>
<evidence type="ECO:0000256" key="6">
    <source>
        <dbReference type="ARBA" id="ARBA00023136"/>
    </source>
</evidence>
<feature type="transmembrane region" description="Helical" evidence="7">
    <location>
        <begin position="197"/>
        <end position="215"/>
    </location>
</feature>
<feature type="transmembrane region" description="Helical" evidence="7">
    <location>
        <begin position="24"/>
        <end position="43"/>
    </location>
</feature>
<dbReference type="FunFam" id="1.20.1510.10:FF:000006">
    <property type="entry name" value="Divalent cation efflux transporter"/>
    <property type="match status" value="1"/>
</dbReference>
<keyword evidence="11" id="KW-1185">Reference proteome</keyword>
<evidence type="ECO:0000256" key="1">
    <source>
        <dbReference type="ARBA" id="ARBA00004141"/>
    </source>
</evidence>
<dbReference type="InterPro" id="IPR036837">
    <property type="entry name" value="Cation_efflux_CTD_sf"/>
</dbReference>
<dbReference type="SUPFAM" id="SSF160240">
    <property type="entry name" value="Cation efflux protein cytoplasmic domain-like"/>
    <property type="match status" value="1"/>
</dbReference>
<dbReference type="InterPro" id="IPR002524">
    <property type="entry name" value="Cation_efflux"/>
</dbReference>
<dbReference type="Pfam" id="PF16916">
    <property type="entry name" value="ZT_dimer"/>
    <property type="match status" value="1"/>
</dbReference>
<evidence type="ECO:0000259" key="9">
    <source>
        <dbReference type="Pfam" id="PF16916"/>
    </source>
</evidence>
<dbReference type="PANTHER" id="PTHR43840:SF50">
    <property type="entry name" value="MANGANESE EFFLUX SYSTEM PROTEIN MNES"/>
    <property type="match status" value="1"/>
</dbReference>
<dbReference type="RefSeq" id="WP_092591176.1">
    <property type="nucleotide sequence ID" value="NZ_FMWL01000010.1"/>
</dbReference>
<dbReference type="InterPro" id="IPR027470">
    <property type="entry name" value="Cation_efflux_CTD"/>
</dbReference>
<dbReference type="GO" id="GO:0016020">
    <property type="term" value="C:membrane"/>
    <property type="evidence" value="ECO:0007669"/>
    <property type="project" value="UniProtKB-SubCell"/>
</dbReference>
<feature type="transmembrane region" description="Helical" evidence="7">
    <location>
        <begin position="97"/>
        <end position="118"/>
    </location>
</feature>
<comment type="similarity">
    <text evidence="2">Belongs to the cation diffusion facilitator (CDF) transporter (TC 2.A.4) family.</text>
</comment>
<sequence length="399" mass="43848">MQNFLIHRFVKNHENTKSPDVRQAYGTMTSIVGIVVNFFLFAIKFVAGTLSGSIAITGDAINNLSDAGSSVISLISFKLSNKPADLEHPFGHARIEYIAASTVAIIILLIGVELIQTSIGKIRQPSEVDFTWLTAGILVFSIFVKLWLTRFNASLGKRIGSSVMKATAADSLADVLATTVVLISAVLSPVIGFQLDGYMGIAVALFIMNSGLGILKETLDSILGQGPTEELAEQIENYIDRYPGISGIHDLVAHNYGPNRWFASVHVEVDAAVDILVSHDLIDTIERDIMSELGIHLVIHMDPVVKDDPLINEYCQLTEEIVTAVDDSLTLHDFRLVRGSAFKKIVFDVTVPYNCKKSDQRILDEIEAAMKARQINAVITIDRSFLTKSNYKIKKSRTL</sequence>
<proteinExistence type="inferred from homology"/>
<accession>A0A1G5S130</accession>
<organism evidence="10 11">
    <name type="scientific">Acidaminobacter hydrogenoformans DSM 2784</name>
    <dbReference type="NCBI Taxonomy" id="1120920"/>
    <lineage>
        <taxon>Bacteria</taxon>
        <taxon>Bacillati</taxon>
        <taxon>Bacillota</taxon>
        <taxon>Clostridia</taxon>
        <taxon>Peptostreptococcales</taxon>
        <taxon>Acidaminobacteraceae</taxon>
        <taxon>Acidaminobacter</taxon>
    </lineage>
</organism>
<evidence type="ECO:0000313" key="10">
    <source>
        <dbReference type="EMBL" id="SCZ80023.1"/>
    </source>
</evidence>
<evidence type="ECO:0000256" key="4">
    <source>
        <dbReference type="ARBA" id="ARBA00022692"/>
    </source>
</evidence>
<name>A0A1G5S130_9FIRM</name>
<dbReference type="EMBL" id="FMWL01000010">
    <property type="protein sequence ID" value="SCZ80023.1"/>
    <property type="molecule type" value="Genomic_DNA"/>
</dbReference>
<protein>
    <submittedName>
        <fullName evidence="10">Cation diffusion facilitator family transporter</fullName>
    </submittedName>
</protein>